<accession>A0A7S0VHL7</accession>
<dbReference type="AlphaFoldDB" id="A0A7S0VHL7"/>
<evidence type="ECO:0000313" key="1">
    <source>
        <dbReference type="EMBL" id="CAD8790014.1"/>
    </source>
</evidence>
<sequence length="640" mass="72418">MNRKHLRKERVKRELERLTREDQERRCPRRSWAQSMRDWGVVGGGRARSLQANGLLLTLVLVVLLGRAGTQTTTYYTIPELTAAQSQCHVQETQARCEDIKTKSADMISGIFFDATVDQFIYDETFENACWWNPLNNICEYRCNWNYNFQDGIIADRMENMREPAHYIYLEHGAGCQGFNRVPNQNGNKLCDVCADPDFNPPECYLKVDKDPECVTRCNMLPNCTSVCSAVLLASPQYATSTAEQAYMDCCVPQRRQINGENFLSAREQCCRDWYLVQGLDLQVARNNCCNAIRLQDGLAPYCASEECHFKIMEQNVSAARDLWVEGALLTALESDCVGSSCGILGEVTLASDGVLGSAMVNNALLQAEGPTRVVLFFQTFEESVIFDAILDSTAVLNTAGISTPYPNSVQVQQALFRFNVYFKECSVVKPCQLQQGILWDQMKLKYDILLRALLASGRHPDQVEEISYRELQRGIWEDTLPPYIPNVPAFNVPKHPPLPAHLPAPSALDHFNARQAARRLADGETRAMEYGPASGVEVAPECLSPQGLMCVSGTGARKLNRRRSMCRPTSLWRPDEVPYRRPPWRVEMDTWMGTYGDLGAWREDMYAWRRGHAGGVRDMERWLRCYEDPDACTDVVDIE</sequence>
<organism evidence="1">
    <name type="scientific">Hemiselmis tepida</name>
    <dbReference type="NCBI Taxonomy" id="464990"/>
    <lineage>
        <taxon>Eukaryota</taxon>
        <taxon>Cryptophyceae</taxon>
        <taxon>Cryptomonadales</taxon>
        <taxon>Hemiselmidaceae</taxon>
        <taxon>Hemiselmis</taxon>
    </lineage>
</organism>
<protein>
    <submittedName>
        <fullName evidence="1">Uncharacterized protein</fullName>
    </submittedName>
</protein>
<dbReference type="EMBL" id="HBFN01010252">
    <property type="protein sequence ID" value="CAD8790014.1"/>
    <property type="molecule type" value="Transcribed_RNA"/>
</dbReference>
<gene>
    <name evidence="1" type="ORF">HTEP1355_LOCUS5969</name>
</gene>
<reference evidence="1" key="1">
    <citation type="submission" date="2021-01" db="EMBL/GenBank/DDBJ databases">
        <authorList>
            <person name="Corre E."/>
            <person name="Pelletier E."/>
            <person name="Niang G."/>
            <person name="Scheremetjew M."/>
            <person name="Finn R."/>
            <person name="Kale V."/>
            <person name="Holt S."/>
            <person name="Cochrane G."/>
            <person name="Meng A."/>
            <person name="Brown T."/>
            <person name="Cohen L."/>
        </authorList>
    </citation>
    <scope>NUCLEOTIDE SEQUENCE</scope>
    <source>
        <strain evidence="1">CCMP443</strain>
    </source>
</reference>
<name>A0A7S0VHL7_9CRYP</name>
<proteinExistence type="predicted"/>